<dbReference type="InterPro" id="IPR016024">
    <property type="entry name" value="ARM-type_fold"/>
</dbReference>
<evidence type="ECO:0000256" key="2">
    <source>
        <dbReference type="ARBA" id="ARBA00022738"/>
    </source>
</evidence>
<dbReference type="SUPFAM" id="SSF48452">
    <property type="entry name" value="TPR-like"/>
    <property type="match status" value="1"/>
</dbReference>
<organism evidence="6 7">
    <name type="scientific">Hyella patelloides LEGE 07179</name>
    <dbReference type="NCBI Taxonomy" id="945734"/>
    <lineage>
        <taxon>Bacteria</taxon>
        <taxon>Bacillati</taxon>
        <taxon>Cyanobacteriota</taxon>
        <taxon>Cyanophyceae</taxon>
        <taxon>Pleurocapsales</taxon>
        <taxon>Hyellaceae</taxon>
        <taxon>Hyella</taxon>
    </lineage>
</organism>
<dbReference type="Proteomes" id="UP000320055">
    <property type="component" value="Unassembled WGS sequence"/>
</dbReference>
<gene>
    <name evidence="6" type="ORF">H1P_1090012</name>
</gene>
<evidence type="ECO:0000256" key="1">
    <source>
        <dbReference type="ARBA" id="ARBA00022549"/>
    </source>
</evidence>
<keyword evidence="1" id="KW-0042">Antenna complex</keyword>
<dbReference type="GO" id="GO:0030089">
    <property type="term" value="C:phycobilisome"/>
    <property type="evidence" value="ECO:0007669"/>
    <property type="project" value="UniProtKB-KW"/>
</dbReference>
<dbReference type="InterPro" id="IPR019734">
    <property type="entry name" value="TPR_rpt"/>
</dbReference>
<keyword evidence="5" id="KW-1133">Transmembrane helix</keyword>
<feature type="region of interest" description="Disordered" evidence="4">
    <location>
        <begin position="236"/>
        <end position="292"/>
    </location>
</feature>
<keyword evidence="3" id="KW-0802">TPR repeat</keyword>
<evidence type="ECO:0000256" key="5">
    <source>
        <dbReference type="SAM" id="Phobius"/>
    </source>
</evidence>
<dbReference type="AlphaFoldDB" id="A0A563VJB2"/>
<dbReference type="Gene3D" id="1.25.10.10">
    <property type="entry name" value="Leucine-rich Repeat Variant"/>
    <property type="match status" value="1"/>
</dbReference>
<evidence type="ECO:0000256" key="3">
    <source>
        <dbReference type="PROSITE-ProRule" id="PRU00339"/>
    </source>
</evidence>
<dbReference type="Gene3D" id="1.25.40.10">
    <property type="entry name" value="Tetratricopeptide repeat domain"/>
    <property type="match status" value="1"/>
</dbReference>
<dbReference type="InterPro" id="IPR011990">
    <property type="entry name" value="TPR-like_helical_dom_sf"/>
</dbReference>
<evidence type="ECO:0000313" key="7">
    <source>
        <dbReference type="Proteomes" id="UP000320055"/>
    </source>
</evidence>
<feature type="compositionally biased region" description="Low complexity" evidence="4">
    <location>
        <begin position="272"/>
        <end position="283"/>
    </location>
</feature>
<dbReference type="EMBL" id="CAACVJ010000012">
    <property type="protein sequence ID" value="VEP11546.1"/>
    <property type="molecule type" value="Genomic_DNA"/>
</dbReference>
<feature type="region of interest" description="Disordered" evidence="4">
    <location>
        <begin position="449"/>
        <end position="471"/>
    </location>
</feature>
<protein>
    <submittedName>
        <fullName evidence="6">TPR repeat-containing protein</fullName>
    </submittedName>
</protein>
<name>A0A563VJB2_9CYAN</name>
<keyword evidence="5" id="KW-0812">Transmembrane</keyword>
<dbReference type="SUPFAM" id="SSF48371">
    <property type="entry name" value="ARM repeat"/>
    <property type="match status" value="1"/>
</dbReference>
<dbReference type="SMART" id="SM00028">
    <property type="entry name" value="TPR"/>
    <property type="match status" value="2"/>
</dbReference>
<feature type="repeat" description="TPR" evidence="3">
    <location>
        <begin position="112"/>
        <end position="145"/>
    </location>
</feature>
<proteinExistence type="predicted"/>
<keyword evidence="5" id="KW-0472">Membrane</keyword>
<evidence type="ECO:0000256" key="4">
    <source>
        <dbReference type="SAM" id="MobiDB-lite"/>
    </source>
</evidence>
<evidence type="ECO:0000313" key="6">
    <source>
        <dbReference type="EMBL" id="VEP11546.1"/>
    </source>
</evidence>
<keyword evidence="2" id="KW-0605">Phycobilisome</keyword>
<sequence>MIYHYLFLPLAMGITLLNATSGLSLEALVKRNSQPNNPNFTYLVATQIAAEAYSKTAQAEESHYLGLMNAGYAANQKQDYLTALGYFKQALNLQPGDSQAEKAVRNISSYGFDLYMQTGYAADKIRDYTTALQNFQKARLIRPDSWYAKQAVSNVSHYLYLAQQPTTSDDDDNQSGGLNIWFLLISIVVASGLSATLLLYLFQKTESSLQEESEEESEVDGAESTKAMSLELEPVESASATAETFEDYQEPEKEQESTIMESQPLASSIKDAPPQATPSASATKGDRNAAIVPSSNSLSKLDIVPELIQDLNRSDRSMRRKAVWELAQRGDSRAMKPLVELMVEVDSQERGLILEAMTQIAGRTLKPMNKAIMMSLQDENTHVKQNAIRDLTRVYELMTQVTKRLSQAVEDSDTQVQETAKWALQKLNQMPATATWPVDSLGSEVNNLNRNNGRNSINGTGINPDRRYPLN</sequence>
<accession>A0A563VJB2</accession>
<dbReference type="PROSITE" id="PS50005">
    <property type="entry name" value="TPR"/>
    <property type="match status" value="2"/>
</dbReference>
<dbReference type="InterPro" id="IPR011989">
    <property type="entry name" value="ARM-like"/>
</dbReference>
<feature type="repeat" description="TPR" evidence="3">
    <location>
        <begin position="64"/>
        <end position="97"/>
    </location>
</feature>
<reference evidence="6 7" key="1">
    <citation type="submission" date="2019-01" db="EMBL/GenBank/DDBJ databases">
        <authorList>
            <person name="Brito A."/>
        </authorList>
    </citation>
    <scope>NUCLEOTIDE SEQUENCE [LARGE SCALE GENOMIC DNA]</scope>
    <source>
        <strain evidence="6">1</strain>
    </source>
</reference>
<keyword evidence="7" id="KW-1185">Reference proteome</keyword>
<feature type="compositionally biased region" description="Polar residues" evidence="4">
    <location>
        <begin position="257"/>
        <end position="266"/>
    </location>
</feature>
<feature type="compositionally biased region" description="Low complexity" evidence="4">
    <location>
        <begin position="449"/>
        <end position="463"/>
    </location>
</feature>
<feature type="transmembrane region" description="Helical" evidence="5">
    <location>
        <begin position="180"/>
        <end position="202"/>
    </location>
</feature>